<gene>
    <name evidence="1" type="ORF">MLD38_000042</name>
</gene>
<accession>A0ACB9SC40</accession>
<keyword evidence="2" id="KW-1185">Reference proteome</keyword>
<organism evidence="1 2">
    <name type="scientific">Melastoma candidum</name>
    <dbReference type="NCBI Taxonomy" id="119954"/>
    <lineage>
        <taxon>Eukaryota</taxon>
        <taxon>Viridiplantae</taxon>
        <taxon>Streptophyta</taxon>
        <taxon>Embryophyta</taxon>
        <taxon>Tracheophyta</taxon>
        <taxon>Spermatophyta</taxon>
        <taxon>Magnoliopsida</taxon>
        <taxon>eudicotyledons</taxon>
        <taxon>Gunneridae</taxon>
        <taxon>Pentapetalae</taxon>
        <taxon>rosids</taxon>
        <taxon>malvids</taxon>
        <taxon>Myrtales</taxon>
        <taxon>Melastomataceae</taxon>
        <taxon>Melastomatoideae</taxon>
        <taxon>Melastomateae</taxon>
        <taxon>Melastoma</taxon>
    </lineage>
</organism>
<evidence type="ECO:0000313" key="1">
    <source>
        <dbReference type="EMBL" id="KAI4387621.1"/>
    </source>
</evidence>
<sequence length="980" mass="107668">MVIPSTVLLILLLCSSHTLAADADVLLALKLRFHHPGPSLSSWDETDSASLCLTWAGIECSPAGRVVSLLLTDMNLHGTVSFLLLSRLDRLVNLSLAGNGFSGEFGSLTNLPRLRSLDLSNNQLTGDLAWIDPSSFPELEVFDAYDNNFTGSLPSGLLGLTKLRYLSLGGNYFWGKIPPSLGGLVKLEYLSLDGNDLSGRIPAELGNLTRLRVIYLGQYNAYEGNIPDEFGNLTGLVHLDLSSCGLEGNIPKTLGRLAKLHTLYLHINSLSGAVPGELGNLTNLVSLDLSINSLTGEIPPEFVNLTKLRLLNMFMNRLHGSIPDFVAGFPNLEALALWRNNFTGTMPRGLGSNGRLRELDLSTNKLTGTIPSELCLSDRLQILILLNNFLFGPIPESLGTCNSLVKVRLGQNYLNGSIPTSLIYLPHLNLLELQNNLLSGVLMESMNNESLKPVALQELNLENNKISGMLPDSISNFSCLQILIARGNQFSGPIPVSIGEVRQLARLDLSENAFNGEIPQEIGNCYNLNHMDISQNNLSGPIPGTISKLHFLNYLNLSGNHLTRIIPEAIGTVQSLTTADFSYNNLSGRIPDSGLFVILNTSSFMGNPELCGHLLNRSCHLGGPKTVSHRTNLKFRFIFMLAMSGCVLILVAAVIVKVTHLRRNDRLGRWKMTAFQKIDFSVNDVLECVKDGNEIGRGGAGVVFHGQTPCSTEIAIKKLLVLGWNRNYRSFRGEIETLGRIRHRNIVRLMAFCSNGEMNLLIFEYMKNGSLGEALSGKKGRFLGWNTRYRIAIEAARGLSYLHHDCSPMIVHRDVKSSNILLNSSNEAHIADFGLAKFMSDGGASESMSVIAGSYGYIAPEYAYTLKVDEKTDVYSFGVVLLELLTGRRPVGEFGMGVDIVQWTRIATNGLRENVGCILDPKLTNVPKDEAMRLYFIATMCVQENRIERPAMREVEQMLSEQHRNSPESHTSSSSSTTFR</sequence>
<proteinExistence type="predicted"/>
<name>A0ACB9SC40_9MYRT</name>
<protein>
    <submittedName>
        <fullName evidence="1">Uncharacterized protein</fullName>
    </submittedName>
</protein>
<evidence type="ECO:0000313" key="2">
    <source>
        <dbReference type="Proteomes" id="UP001057402"/>
    </source>
</evidence>
<dbReference type="Proteomes" id="UP001057402">
    <property type="component" value="Chromosome 1"/>
</dbReference>
<comment type="caution">
    <text evidence="1">The sequence shown here is derived from an EMBL/GenBank/DDBJ whole genome shotgun (WGS) entry which is preliminary data.</text>
</comment>
<reference evidence="2" key="1">
    <citation type="journal article" date="2023" name="Front. Plant Sci.">
        <title>Chromosomal-level genome assembly of Melastoma candidum provides insights into trichome evolution.</title>
        <authorList>
            <person name="Zhong Y."/>
            <person name="Wu W."/>
            <person name="Sun C."/>
            <person name="Zou P."/>
            <person name="Liu Y."/>
            <person name="Dai S."/>
            <person name="Zhou R."/>
        </authorList>
    </citation>
    <scope>NUCLEOTIDE SEQUENCE [LARGE SCALE GENOMIC DNA]</scope>
</reference>
<dbReference type="EMBL" id="CM042880">
    <property type="protein sequence ID" value="KAI4387621.1"/>
    <property type="molecule type" value="Genomic_DNA"/>
</dbReference>